<evidence type="ECO:0000256" key="2">
    <source>
        <dbReference type="ARBA" id="ARBA00006829"/>
    </source>
</evidence>
<feature type="transmembrane region" description="Helical" evidence="8">
    <location>
        <begin position="175"/>
        <end position="196"/>
    </location>
</feature>
<feature type="transmembrane region" description="Helical" evidence="8">
    <location>
        <begin position="145"/>
        <end position="163"/>
    </location>
</feature>
<feature type="transmembrane region" description="Helical" evidence="8">
    <location>
        <begin position="416"/>
        <end position="441"/>
    </location>
</feature>
<keyword evidence="11" id="KW-1185">Reference proteome</keyword>
<dbReference type="GO" id="GO:0016020">
    <property type="term" value="C:membrane"/>
    <property type="evidence" value="ECO:0007669"/>
    <property type="project" value="UniProtKB-SubCell"/>
</dbReference>
<evidence type="ECO:0000313" key="11">
    <source>
        <dbReference type="Proteomes" id="UP001321749"/>
    </source>
</evidence>
<dbReference type="InterPro" id="IPR050930">
    <property type="entry name" value="MFS_Vesicular_Transporter"/>
</dbReference>
<reference evidence="10" key="1">
    <citation type="journal article" date="2023" name="Mol. Phylogenet. Evol.">
        <title>Genome-scale phylogeny and comparative genomics of the fungal order Sordariales.</title>
        <authorList>
            <person name="Hensen N."/>
            <person name="Bonometti L."/>
            <person name="Westerberg I."/>
            <person name="Brannstrom I.O."/>
            <person name="Guillou S."/>
            <person name="Cros-Aarteil S."/>
            <person name="Calhoun S."/>
            <person name="Haridas S."/>
            <person name="Kuo A."/>
            <person name="Mondo S."/>
            <person name="Pangilinan J."/>
            <person name="Riley R."/>
            <person name="LaButti K."/>
            <person name="Andreopoulos B."/>
            <person name="Lipzen A."/>
            <person name="Chen C."/>
            <person name="Yan M."/>
            <person name="Daum C."/>
            <person name="Ng V."/>
            <person name="Clum A."/>
            <person name="Steindorff A."/>
            <person name="Ohm R.A."/>
            <person name="Martin F."/>
            <person name="Silar P."/>
            <person name="Natvig D.O."/>
            <person name="Lalanne C."/>
            <person name="Gautier V."/>
            <person name="Ament-Velasquez S.L."/>
            <person name="Kruys A."/>
            <person name="Hutchinson M.I."/>
            <person name="Powell A.J."/>
            <person name="Barry K."/>
            <person name="Miller A.N."/>
            <person name="Grigoriev I.V."/>
            <person name="Debuchy R."/>
            <person name="Gladieux P."/>
            <person name="Hiltunen Thoren M."/>
            <person name="Johannesson H."/>
        </authorList>
    </citation>
    <scope>NUCLEOTIDE SEQUENCE</scope>
    <source>
        <strain evidence="10">PSN324</strain>
    </source>
</reference>
<evidence type="ECO:0000259" key="9">
    <source>
        <dbReference type="PROSITE" id="PS50850"/>
    </source>
</evidence>
<evidence type="ECO:0000256" key="6">
    <source>
        <dbReference type="ARBA" id="ARBA00023136"/>
    </source>
</evidence>
<dbReference type="Gene3D" id="1.20.1250.20">
    <property type="entry name" value="MFS general substrate transporter like domains"/>
    <property type="match status" value="2"/>
</dbReference>
<evidence type="ECO:0000256" key="7">
    <source>
        <dbReference type="SAM" id="MobiDB-lite"/>
    </source>
</evidence>
<dbReference type="CDD" id="cd17325">
    <property type="entry name" value="MFS_MdtG_SLC18_like"/>
    <property type="match status" value="1"/>
</dbReference>
<accession>A0AAV9HAJ0</accession>
<feature type="transmembrane region" description="Helical" evidence="8">
    <location>
        <begin position="462"/>
        <end position="489"/>
    </location>
</feature>
<protein>
    <submittedName>
        <fullName evidence="10">Major facilitator superfamily domain-containing protein</fullName>
    </submittedName>
</protein>
<dbReference type="PANTHER" id="PTHR23506:SF23">
    <property type="entry name" value="GH10249P"/>
    <property type="match status" value="1"/>
</dbReference>
<proteinExistence type="inferred from homology"/>
<dbReference type="Pfam" id="PF07690">
    <property type="entry name" value="MFS_1"/>
    <property type="match status" value="1"/>
</dbReference>
<dbReference type="PROSITE" id="PS50850">
    <property type="entry name" value="MFS"/>
    <property type="match status" value="1"/>
</dbReference>
<evidence type="ECO:0000256" key="5">
    <source>
        <dbReference type="ARBA" id="ARBA00022989"/>
    </source>
</evidence>
<feature type="compositionally biased region" description="Basic and acidic residues" evidence="7">
    <location>
        <begin position="262"/>
        <end position="273"/>
    </location>
</feature>
<keyword evidence="5 8" id="KW-1133">Transmembrane helix</keyword>
<feature type="transmembrane region" description="Helical" evidence="8">
    <location>
        <begin position="118"/>
        <end position="139"/>
    </location>
</feature>
<feature type="transmembrane region" description="Helical" evidence="8">
    <location>
        <begin position="355"/>
        <end position="378"/>
    </location>
</feature>
<feature type="transmembrane region" description="Helical" evidence="8">
    <location>
        <begin position="202"/>
        <end position="222"/>
    </location>
</feature>
<dbReference type="InterPro" id="IPR001958">
    <property type="entry name" value="Tet-R_TetA/multi-R_MdtG-like"/>
</dbReference>
<dbReference type="PANTHER" id="PTHR23506">
    <property type="entry name" value="GH10249P"/>
    <property type="match status" value="1"/>
</dbReference>
<evidence type="ECO:0000256" key="8">
    <source>
        <dbReference type="SAM" id="Phobius"/>
    </source>
</evidence>
<dbReference type="InterPro" id="IPR011701">
    <property type="entry name" value="MFS"/>
</dbReference>
<feature type="transmembrane region" description="Helical" evidence="8">
    <location>
        <begin position="495"/>
        <end position="516"/>
    </location>
</feature>
<feature type="transmembrane region" description="Helical" evidence="8">
    <location>
        <begin position="86"/>
        <end position="106"/>
    </location>
</feature>
<dbReference type="AlphaFoldDB" id="A0AAV9HAJ0"/>
<evidence type="ECO:0000256" key="1">
    <source>
        <dbReference type="ARBA" id="ARBA00004141"/>
    </source>
</evidence>
<feature type="transmembrane region" description="Helical" evidence="8">
    <location>
        <begin position="390"/>
        <end position="410"/>
    </location>
</feature>
<feature type="region of interest" description="Disordered" evidence="7">
    <location>
        <begin position="257"/>
        <end position="289"/>
    </location>
</feature>
<comment type="similarity">
    <text evidence="2">Belongs to the major facilitator superfamily. Vesicular transporter family.</text>
</comment>
<dbReference type="Proteomes" id="UP001321749">
    <property type="component" value="Unassembled WGS sequence"/>
</dbReference>
<dbReference type="EMBL" id="MU865129">
    <property type="protein sequence ID" value="KAK4457199.1"/>
    <property type="molecule type" value="Genomic_DNA"/>
</dbReference>
<name>A0AAV9HAJ0_9PEZI</name>
<keyword evidence="6 8" id="KW-0472">Membrane</keyword>
<dbReference type="InterPro" id="IPR020846">
    <property type="entry name" value="MFS_dom"/>
</dbReference>
<gene>
    <name evidence="10" type="ORF">QBC42DRAFT_236896</name>
</gene>
<reference evidence="10" key="2">
    <citation type="submission" date="2023-06" db="EMBL/GenBank/DDBJ databases">
        <authorList>
            <consortium name="Lawrence Berkeley National Laboratory"/>
            <person name="Mondo S.J."/>
            <person name="Hensen N."/>
            <person name="Bonometti L."/>
            <person name="Westerberg I."/>
            <person name="Brannstrom I.O."/>
            <person name="Guillou S."/>
            <person name="Cros-Aarteil S."/>
            <person name="Calhoun S."/>
            <person name="Haridas S."/>
            <person name="Kuo A."/>
            <person name="Pangilinan J."/>
            <person name="Riley R."/>
            <person name="Labutti K."/>
            <person name="Andreopoulos B."/>
            <person name="Lipzen A."/>
            <person name="Chen C."/>
            <person name="Yanf M."/>
            <person name="Daum C."/>
            <person name="Ng V."/>
            <person name="Clum A."/>
            <person name="Steindorff A."/>
            <person name="Ohm R."/>
            <person name="Martin F."/>
            <person name="Silar P."/>
            <person name="Natvig D."/>
            <person name="Lalanne C."/>
            <person name="Gautier V."/>
            <person name="Ament-Velasquez S.L."/>
            <person name="Kruys A."/>
            <person name="Hutchinson M.I."/>
            <person name="Powell A.J."/>
            <person name="Barry K."/>
            <person name="Miller A.N."/>
            <person name="Grigoriev I.V."/>
            <person name="Debuchy R."/>
            <person name="Gladieux P."/>
            <person name="Thoren M.H."/>
            <person name="Johannesson H."/>
        </authorList>
    </citation>
    <scope>NUCLEOTIDE SEQUENCE</scope>
    <source>
        <strain evidence="10">PSN324</strain>
    </source>
</reference>
<comment type="caution">
    <text evidence="10">The sequence shown here is derived from an EMBL/GenBank/DDBJ whole genome shotgun (WGS) entry which is preliminary data.</text>
</comment>
<sequence length="538" mass="57236">MPASSGATSRQPLSFFRSFFCRTSSRQDATPPLFLKFRSSTVFIVFTVCLAIFTDVLFYGLIVPVLPFSLSEQVGVPQEKVQHWTAILLACYNAALFVGSAIAGFYADHSSSRRWPLLLGLVALCASTLLLCLGKTIALLVVGRLLQGFSAAVVWSVGLALLVDTAGNDIGYLMGYVNIAMSVGLLISPVIGGAVYEAAGYYAVYYIAFAIIACDIALRLALIEKKVARRWLVEPDDGMNHNDAEQDVVGIREPSAAASAIDCRRRPDPNGEKEADEDPSPTRGAAQRNTVAANPAAPPLLVPPKHRFLELVKSRRIIAALLGIILEASIGASANPLQQSLAFDTVVPIYVKDTFSWNSTAAGLVFICVMIPGFASPIIGKLADRYGAKWFSVVGFASSIPALVCLRFVTNSTMEHKILLCALLTILGVTLVTIANTPLMAEIGYAVEEKEAQQPGIWGEKGVYGMAYGLFTSSFALGGTIGSLTAGYINAGPGWGTTTWTLGILAALGAVVSFWLGPEPSAAKPNYLQPKPSSPGDT</sequence>
<organism evidence="10 11">
    <name type="scientific">Cladorrhinum samala</name>
    <dbReference type="NCBI Taxonomy" id="585594"/>
    <lineage>
        <taxon>Eukaryota</taxon>
        <taxon>Fungi</taxon>
        <taxon>Dikarya</taxon>
        <taxon>Ascomycota</taxon>
        <taxon>Pezizomycotina</taxon>
        <taxon>Sordariomycetes</taxon>
        <taxon>Sordariomycetidae</taxon>
        <taxon>Sordariales</taxon>
        <taxon>Podosporaceae</taxon>
        <taxon>Cladorrhinum</taxon>
    </lineage>
</organism>
<feature type="transmembrane region" description="Helical" evidence="8">
    <location>
        <begin position="42"/>
        <end position="66"/>
    </location>
</feature>
<comment type="subcellular location">
    <subcellularLocation>
        <location evidence="1">Membrane</location>
        <topology evidence="1">Multi-pass membrane protein</topology>
    </subcellularLocation>
</comment>
<keyword evidence="3" id="KW-0813">Transport</keyword>
<dbReference type="SUPFAM" id="SSF103473">
    <property type="entry name" value="MFS general substrate transporter"/>
    <property type="match status" value="1"/>
</dbReference>
<dbReference type="PRINTS" id="PR01035">
    <property type="entry name" value="TCRTETA"/>
</dbReference>
<evidence type="ECO:0000313" key="10">
    <source>
        <dbReference type="EMBL" id="KAK4457199.1"/>
    </source>
</evidence>
<dbReference type="InterPro" id="IPR036259">
    <property type="entry name" value="MFS_trans_sf"/>
</dbReference>
<evidence type="ECO:0000256" key="4">
    <source>
        <dbReference type="ARBA" id="ARBA00022692"/>
    </source>
</evidence>
<dbReference type="GO" id="GO:0022857">
    <property type="term" value="F:transmembrane transporter activity"/>
    <property type="evidence" value="ECO:0007669"/>
    <property type="project" value="InterPro"/>
</dbReference>
<feature type="domain" description="Major facilitator superfamily (MFS) profile" evidence="9">
    <location>
        <begin position="44"/>
        <end position="521"/>
    </location>
</feature>
<evidence type="ECO:0000256" key="3">
    <source>
        <dbReference type="ARBA" id="ARBA00022448"/>
    </source>
</evidence>
<keyword evidence="4 8" id="KW-0812">Transmembrane</keyword>